<gene>
    <name evidence="1" type="ORF">C8D92_101141</name>
</gene>
<dbReference type="Proteomes" id="UP000245887">
    <property type="component" value="Unassembled WGS sequence"/>
</dbReference>
<dbReference type="InterPro" id="IPR021243">
    <property type="entry name" value="DUF2804"/>
</dbReference>
<organism evidence="1 2">
    <name type="scientific">Tamilnaduibacter salinus</name>
    <dbReference type="NCBI Taxonomy" id="1484056"/>
    <lineage>
        <taxon>Bacteria</taxon>
        <taxon>Pseudomonadati</taxon>
        <taxon>Pseudomonadota</taxon>
        <taxon>Gammaproteobacteria</taxon>
        <taxon>Pseudomonadales</taxon>
        <taxon>Marinobacteraceae</taxon>
        <taxon>Tamilnaduibacter</taxon>
    </lineage>
</organism>
<evidence type="ECO:0000313" key="1">
    <source>
        <dbReference type="EMBL" id="PVY78935.1"/>
    </source>
</evidence>
<comment type="caution">
    <text evidence="1">The sequence shown here is derived from an EMBL/GenBank/DDBJ whole genome shotgun (WGS) entry which is preliminary data.</text>
</comment>
<dbReference type="OrthoDB" id="9134802at2"/>
<evidence type="ECO:0000313" key="2">
    <source>
        <dbReference type="Proteomes" id="UP000245887"/>
    </source>
</evidence>
<dbReference type="PANTHER" id="PTHR35868">
    <property type="entry name" value="DUF2804 DOMAIN-CONTAINING PROTEIN-RELATED"/>
    <property type="match status" value="1"/>
</dbReference>
<name>A0A2U1D0M2_9GAMM</name>
<accession>A0A2U1D0M2</accession>
<dbReference type="AlphaFoldDB" id="A0A2U1D0M2"/>
<dbReference type="Pfam" id="PF10974">
    <property type="entry name" value="DUF2804"/>
    <property type="match status" value="1"/>
</dbReference>
<sequence length="331" mass="37270">MKLIDERGQPRLGRLVAPVDELNYRDYDLRTPMDRPRSRLARRWRFNQFQFVSAMGPDWLLGLAIVDLKLVSTAFCYTFDFRSGELSERSWMRPLPGGTRSDPFPESGTTAFRRGDSTLTIQGQGTAREVRVDAPDLALDLRLMADEAPLRVCSQAGYTGWVYTRKSAGLPVSGRLRWGGRERVLDATMRGSIDWSAGFMRRETAWNWACLAGETADGQSLGLNLAAGVNETGVTENALWLGGRCLPLGAAIFRFRRYDTSAPWRITTDDGRVDLVFEPAGVRRERLNLGLLASNFRQFPGTFRGTVPDEQGRVLSIIDQRGLMEDHFARW</sequence>
<dbReference type="RefSeq" id="WP_116918174.1">
    <property type="nucleotide sequence ID" value="NZ_QEKQ01000001.1"/>
</dbReference>
<proteinExistence type="predicted"/>
<dbReference type="PANTHER" id="PTHR35868:SF4">
    <property type="entry name" value="DUF2804 DOMAIN-CONTAINING PROTEIN"/>
    <property type="match status" value="1"/>
</dbReference>
<dbReference type="EMBL" id="QEKQ01000001">
    <property type="protein sequence ID" value="PVY78935.1"/>
    <property type="molecule type" value="Genomic_DNA"/>
</dbReference>
<reference evidence="1 2" key="1">
    <citation type="submission" date="2018-04" db="EMBL/GenBank/DDBJ databases">
        <title>Genomic Encyclopedia of Type Strains, Phase IV (KMG-IV): sequencing the most valuable type-strain genomes for metagenomic binning, comparative biology and taxonomic classification.</title>
        <authorList>
            <person name="Goeker M."/>
        </authorList>
    </citation>
    <scope>NUCLEOTIDE SEQUENCE [LARGE SCALE GENOMIC DNA]</scope>
    <source>
        <strain evidence="1 2">DSM 28688</strain>
    </source>
</reference>
<protein>
    <submittedName>
        <fullName evidence="1">Uncharacterized protein DUF2804</fullName>
    </submittedName>
</protein>